<feature type="transmembrane region" description="Helical" evidence="1">
    <location>
        <begin position="72"/>
        <end position="93"/>
    </location>
</feature>
<proteinExistence type="predicted"/>
<name>A0AAV4A9Z2_9GAST</name>
<keyword evidence="1" id="KW-1133">Transmembrane helix</keyword>
<evidence type="ECO:0000313" key="3">
    <source>
        <dbReference type="Proteomes" id="UP000735302"/>
    </source>
</evidence>
<dbReference type="EMBL" id="BLXT01003746">
    <property type="protein sequence ID" value="GFO05005.1"/>
    <property type="molecule type" value="Genomic_DNA"/>
</dbReference>
<organism evidence="2 3">
    <name type="scientific">Plakobranchus ocellatus</name>
    <dbReference type="NCBI Taxonomy" id="259542"/>
    <lineage>
        <taxon>Eukaryota</taxon>
        <taxon>Metazoa</taxon>
        <taxon>Spiralia</taxon>
        <taxon>Lophotrochozoa</taxon>
        <taxon>Mollusca</taxon>
        <taxon>Gastropoda</taxon>
        <taxon>Heterobranchia</taxon>
        <taxon>Euthyneura</taxon>
        <taxon>Panpulmonata</taxon>
        <taxon>Sacoglossa</taxon>
        <taxon>Placobranchoidea</taxon>
        <taxon>Plakobranchidae</taxon>
        <taxon>Plakobranchus</taxon>
    </lineage>
</organism>
<dbReference type="AlphaFoldDB" id="A0AAV4A9Z2"/>
<keyword evidence="1" id="KW-0812">Transmembrane</keyword>
<protein>
    <submittedName>
        <fullName evidence="2">Uncharacterized protein</fullName>
    </submittedName>
</protein>
<dbReference type="Proteomes" id="UP000735302">
    <property type="component" value="Unassembled WGS sequence"/>
</dbReference>
<reference evidence="2 3" key="1">
    <citation type="journal article" date="2021" name="Elife">
        <title>Chloroplast acquisition without the gene transfer in kleptoplastic sea slugs, Plakobranchus ocellatus.</title>
        <authorList>
            <person name="Maeda T."/>
            <person name="Takahashi S."/>
            <person name="Yoshida T."/>
            <person name="Shimamura S."/>
            <person name="Takaki Y."/>
            <person name="Nagai Y."/>
            <person name="Toyoda A."/>
            <person name="Suzuki Y."/>
            <person name="Arimoto A."/>
            <person name="Ishii H."/>
            <person name="Satoh N."/>
            <person name="Nishiyama T."/>
            <person name="Hasebe M."/>
            <person name="Maruyama T."/>
            <person name="Minagawa J."/>
            <person name="Obokata J."/>
            <person name="Shigenobu S."/>
        </authorList>
    </citation>
    <scope>NUCLEOTIDE SEQUENCE [LARGE SCALE GENOMIC DNA]</scope>
</reference>
<evidence type="ECO:0000256" key="1">
    <source>
        <dbReference type="SAM" id="Phobius"/>
    </source>
</evidence>
<gene>
    <name evidence="2" type="ORF">PoB_003151000</name>
</gene>
<keyword evidence="3" id="KW-1185">Reference proteome</keyword>
<keyword evidence="1" id="KW-0472">Membrane</keyword>
<sequence length="108" mass="12538">MLDFTMHFIVYEDANHQSSYCYLYNHRSIKPCEGHYFHKRLNFPRTQRCAKQHCEPGKDTARSRQLTGLSAAHTWFILLTWGSCSALVTVVVCDKGEHSRVGRFICNN</sequence>
<comment type="caution">
    <text evidence="2">The sequence shown here is derived from an EMBL/GenBank/DDBJ whole genome shotgun (WGS) entry which is preliminary data.</text>
</comment>
<evidence type="ECO:0000313" key="2">
    <source>
        <dbReference type="EMBL" id="GFO05005.1"/>
    </source>
</evidence>
<accession>A0AAV4A9Z2</accession>